<keyword evidence="2" id="KW-0378">Hydrolase</keyword>
<dbReference type="PANTHER" id="PTHR30399:SF1">
    <property type="entry name" value="UTP PYROPHOSPHATASE"/>
    <property type="match status" value="1"/>
</dbReference>
<dbReference type="Pfam" id="PF01863">
    <property type="entry name" value="YgjP-like"/>
    <property type="match status" value="1"/>
</dbReference>
<feature type="domain" description="YgjP-like metallopeptidase" evidence="1">
    <location>
        <begin position="98"/>
        <end position="150"/>
    </location>
</feature>
<dbReference type="CDD" id="cd07344">
    <property type="entry name" value="M48_yhfN_like"/>
    <property type="match status" value="1"/>
</dbReference>
<dbReference type="InterPro" id="IPR053136">
    <property type="entry name" value="UTP_pyrophosphatase-like"/>
</dbReference>
<organism evidence="2">
    <name type="scientific">hydrothermal vent metagenome</name>
    <dbReference type="NCBI Taxonomy" id="652676"/>
    <lineage>
        <taxon>unclassified sequences</taxon>
        <taxon>metagenomes</taxon>
        <taxon>ecological metagenomes</taxon>
    </lineage>
</organism>
<protein>
    <submittedName>
        <fullName evidence="2">COG1451: Predicted metal-dependent hydrolase</fullName>
    </submittedName>
</protein>
<dbReference type="GO" id="GO:0016787">
    <property type="term" value="F:hydrolase activity"/>
    <property type="evidence" value="ECO:0007669"/>
    <property type="project" value="UniProtKB-KW"/>
</dbReference>
<sequence length="169" mass="19888">MNPRALRYLTAYSADVQHQASELLAANKLGEIIKKRHPDKHTLSSANLLYAYAQEIKNEYLRSSPPISKVIYDDKIHVVDHALGLHTFISRIQGNKLKAKHEIRISTLFRNTPEAFLRMIIVHELAHLREKDHNKAFYKLCQYMEPNYFQLELDVRLYLCHKEQYGDLW</sequence>
<evidence type="ECO:0000259" key="1">
    <source>
        <dbReference type="Pfam" id="PF01863"/>
    </source>
</evidence>
<proteinExistence type="predicted"/>
<reference evidence="2" key="1">
    <citation type="submission" date="2015-10" db="EMBL/GenBank/DDBJ databases">
        <authorList>
            <person name="Gilbert D.G."/>
        </authorList>
    </citation>
    <scope>NUCLEOTIDE SEQUENCE</scope>
</reference>
<dbReference type="PANTHER" id="PTHR30399">
    <property type="entry name" value="UNCHARACTERIZED PROTEIN YGJP"/>
    <property type="match status" value="1"/>
</dbReference>
<dbReference type="Gene3D" id="3.30.2010.10">
    <property type="entry name" value="Metalloproteases ('zincins'), catalytic domain"/>
    <property type="match status" value="1"/>
</dbReference>
<evidence type="ECO:0000313" key="2">
    <source>
        <dbReference type="EMBL" id="CUS40375.1"/>
    </source>
</evidence>
<dbReference type="InterPro" id="IPR002725">
    <property type="entry name" value="YgjP-like_metallopeptidase"/>
</dbReference>
<dbReference type="EMBL" id="CZQC01000013">
    <property type="protein sequence ID" value="CUS40375.1"/>
    <property type="molecule type" value="Genomic_DNA"/>
</dbReference>
<dbReference type="AlphaFoldDB" id="A0A160T8I2"/>
<gene>
    <name evidence="2" type="ORF">MGWOODY_Tha2726</name>
</gene>
<name>A0A160T8I2_9ZZZZ</name>
<accession>A0A160T8I2</accession>